<dbReference type="AlphaFoldDB" id="A0AAE4V101"/>
<feature type="domain" description="ACT" evidence="1">
    <location>
        <begin position="20"/>
        <end position="96"/>
    </location>
</feature>
<dbReference type="Gene3D" id="3.30.70.260">
    <property type="match status" value="1"/>
</dbReference>
<comment type="caution">
    <text evidence="2">The sequence shown here is derived from an EMBL/GenBank/DDBJ whole genome shotgun (WGS) entry which is preliminary data.</text>
</comment>
<dbReference type="EMBL" id="JAWLUP010000031">
    <property type="protein sequence ID" value="MDV7265728.1"/>
    <property type="molecule type" value="Genomic_DNA"/>
</dbReference>
<dbReference type="SUPFAM" id="SSF55021">
    <property type="entry name" value="ACT-like"/>
    <property type="match status" value="1"/>
</dbReference>
<evidence type="ECO:0000313" key="2">
    <source>
        <dbReference type="EMBL" id="MDV7265728.1"/>
    </source>
</evidence>
<organism evidence="2 3">
    <name type="scientific">Rhodococcus oxybenzonivorans</name>
    <dbReference type="NCBI Taxonomy" id="1990687"/>
    <lineage>
        <taxon>Bacteria</taxon>
        <taxon>Bacillati</taxon>
        <taxon>Actinomycetota</taxon>
        <taxon>Actinomycetes</taxon>
        <taxon>Mycobacteriales</taxon>
        <taxon>Nocardiaceae</taxon>
        <taxon>Rhodococcus</taxon>
    </lineage>
</organism>
<dbReference type="InterPro" id="IPR044074">
    <property type="entry name" value="PurU_ACT"/>
</dbReference>
<protein>
    <recommendedName>
        <fullName evidence="1">ACT domain-containing protein</fullName>
    </recommendedName>
</protein>
<dbReference type="RefSeq" id="WP_317743512.1">
    <property type="nucleotide sequence ID" value="NZ_JAWLUP010000031.1"/>
</dbReference>
<dbReference type="CDD" id="cd04875">
    <property type="entry name" value="ACT_F4HF-DF"/>
    <property type="match status" value="1"/>
</dbReference>
<accession>A0AAE4V101</accession>
<sequence>MTLTSTSARSAGVSTDSPIMLTLSCAQSPGIVRTVTGFLYERGFKIEEHHQFDDAHLDTFHLRRSFTGTEDVDIARLEAEFAEIAAHSTWTSRSTARSRRASSSWCRSRDNA</sequence>
<dbReference type="InterPro" id="IPR002912">
    <property type="entry name" value="ACT_dom"/>
</dbReference>
<name>A0AAE4V101_9NOCA</name>
<evidence type="ECO:0000313" key="3">
    <source>
        <dbReference type="Proteomes" id="UP001185863"/>
    </source>
</evidence>
<proteinExistence type="predicted"/>
<evidence type="ECO:0000259" key="1">
    <source>
        <dbReference type="PROSITE" id="PS51671"/>
    </source>
</evidence>
<reference evidence="2" key="1">
    <citation type="submission" date="2023-10" db="EMBL/GenBank/DDBJ databases">
        <title>Development of a sustainable strategy for remediation of hydrocarbon-contaminated territories based on the waste exchange concept.</title>
        <authorList>
            <person name="Krivoruchko A."/>
        </authorList>
    </citation>
    <scope>NUCLEOTIDE SEQUENCE</scope>
    <source>
        <strain evidence="2">IEGM 68</strain>
    </source>
</reference>
<dbReference type="PROSITE" id="PS51671">
    <property type="entry name" value="ACT"/>
    <property type="match status" value="1"/>
</dbReference>
<dbReference type="InterPro" id="IPR045865">
    <property type="entry name" value="ACT-like_dom_sf"/>
</dbReference>
<dbReference type="Proteomes" id="UP001185863">
    <property type="component" value="Unassembled WGS sequence"/>
</dbReference>
<gene>
    <name evidence="2" type="ORF">R4315_14410</name>
</gene>